<comment type="caution">
    <text evidence="1">The sequence shown here is derived from an EMBL/GenBank/DDBJ whole genome shotgun (WGS) entry which is preliminary data.</text>
</comment>
<protein>
    <submittedName>
        <fullName evidence="1">Uncharacterized protein</fullName>
    </submittedName>
</protein>
<keyword evidence="2" id="KW-1185">Reference proteome</keyword>
<name>A0A918D1A6_9ACTN</name>
<dbReference type="EMBL" id="BMMM01000002">
    <property type="protein sequence ID" value="GGN56086.1"/>
    <property type="molecule type" value="Genomic_DNA"/>
</dbReference>
<gene>
    <name evidence="1" type="ORF">GCM10011579_016790</name>
</gene>
<proteinExistence type="predicted"/>
<dbReference type="AlphaFoldDB" id="A0A918D1A6"/>
<evidence type="ECO:0000313" key="2">
    <source>
        <dbReference type="Proteomes" id="UP000600365"/>
    </source>
</evidence>
<dbReference type="Proteomes" id="UP000600365">
    <property type="component" value="Unassembled WGS sequence"/>
</dbReference>
<accession>A0A918D1A6</accession>
<organism evidence="1 2">
    <name type="scientific">Streptomyces albiflavescens</name>
    <dbReference type="NCBI Taxonomy" id="1623582"/>
    <lineage>
        <taxon>Bacteria</taxon>
        <taxon>Bacillati</taxon>
        <taxon>Actinomycetota</taxon>
        <taxon>Actinomycetes</taxon>
        <taxon>Kitasatosporales</taxon>
        <taxon>Streptomycetaceae</taxon>
        <taxon>Streptomyces</taxon>
    </lineage>
</organism>
<evidence type="ECO:0000313" key="1">
    <source>
        <dbReference type="EMBL" id="GGN56086.1"/>
    </source>
</evidence>
<reference evidence="1 2" key="1">
    <citation type="journal article" date="2014" name="Int. J. Syst. Evol. Microbiol.">
        <title>Complete genome sequence of Corynebacterium casei LMG S-19264T (=DSM 44701T), isolated from a smear-ripened cheese.</title>
        <authorList>
            <consortium name="US DOE Joint Genome Institute (JGI-PGF)"/>
            <person name="Walter F."/>
            <person name="Albersmeier A."/>
            <person name="Kalinowski J."/>
            <person name="Ruckert C."/>
        </authorList>
    </citation>
    <scope>NUCLEOTIDE SEQUENCE [LARGE SCALE GENOMIC DNA]</scope>
    <source>
        <strain evidence="1 2">CGMCC 4.7111</strain>
    </source>
</reference>
<sequence>MILKVDSLSAGSEGGEGGLSCFGGFRVRLAPLVFGERPVDAGQAGVLALALAGRDDQVDLLDGLARRPALSHLGGVHLRRPALAAHPPPV</sequence>